<dbReference type="PROSITE" id="PS01006">
    <property type="entry name" value="FORMATE_NITRITE_TP_2"/>
    <property type="match status" value="1"/>
</dbReference>
<sequence>MNADLKREHSSPQAANTMAATPCNIEPLTPVAIARKAEQYAILKTGRSVGCAFSLAISAGAFIALAFIFYVSVTTGNGDMGWGIQRLIGGLCFSMGIMLVIVLGGELFTSTVLSAVPRASGMISTAQMLKNWTIVYAGNLVGALAMVALMMLAKQYMLANSQWGVTALNIASHKLEHSFSQAVVLGILCNILVCLAIWMAYAARTMMEKAFIVMLPVAMFVAAGFEHCVANMFMIPLGIAIQHFAPAEFWQAAGVSADHYAHLNIPNFISLNLIPVTIGNIIGGAGIVGLGYWRLAIPEGTASPAPTPTTASQPPLKPQHSTR</sequence>
<dbReference type="InterPro" id="IPR023999">
    <property type="entry name" value="Formate_transptr_FocA"/>
</dbReference>
<protein>
    <recommendedName>
        <fullName evidence="6">Formate transporter FocA</fullName>
    </recommendedName>
</protein>
<feature type="transmembrane region" description="Helical" evidence="8">
    <location>
        <begin position="273"/>
        <end position="293"/>
    </location>
</feature>
<name>A0ABM9AA20_9GAMM</name>
<dbReference type="PROSITE" id="PS01005">
    <property type="entry name" value="FORMATE_NITRITE_TP_1"/>
    <property type="match status" value="1"/>
</dbReference>
<keyword evidence="2 8" id="KW-0812">Transmembrane</keyword>
<dbReference type="Gene3D" id="1.20.1080.10">
    <property type="entry name" value="Glycerol uptake facilitator protein"/>
    <property type="match status" value="1"/>
</dbReference>
<dbReference type="InterPro" id="IPR023271">
    <property type="entry name" value="Aquaporin-like"/>
</dbReference>
<feature type="compositionally biased region" description="Low complexity" evidence="7">
    <location>
        <begin position="303"/>
        <end position="314"/>
    </location>
</feature>
<evidence type="ECO:0000256" key="1">
    <source>
        <dbReference type="ARBA" id="ARBA00004141"/>
    </source>
</evidence>
<evidence type="ECO:0000313" key="10">
    <source>
        <dbReference type="Proteomes" id="UP000838100"/>
    </source>
</evidence>
<comment type="similarity">
    <text evidence="5">Belongs to the FNT transporter (TC 1.A.16) family.</text>
</comment>
<comment type="subcellular location">
    <subcellularLocation>
        <location evidence="1">Membrane</location>
        <topology evidence="1">Multi-pass membrane protein</topology>
    </subcellularLocation>
</comment>
<dbReference type="InterPro" id="IPR024002">
    <property type="entry name" value="For/NO2_transpt_CS"/>
</dbReference>
<dbReference type="Proteomes" id="UP000838100">
    <property type="component" value="Unassembled WGS sequence"/>
</dbReference>
<evidence type="ECO:0000256" key="2">
    <source>
        <dbReference type="ARBA" id="ARBA00022692"/>
    </source>
</evidence>
<keyword evidence="10" id="KW-1185">Reference proteome</keyword>
<feature type="transmembrane region" description="Helical" evidence="8">
    <location>
        <begin position="134"/>
        <end position="153"/>
    </location>
</feature>
<keyword evidence="3 8" id="KW-1133">Transmembrane helix</keyword>
<dbReference type="NCBIfam" id="TIGR04060">
    <property type="entry name" value="formate_focA"/>
    <property type="match status" value="1"/>
</dbReference>
<proteinExistence type="inferred from homology"/>
<evidence type="ECO:0000256" key="4">
    <source>
        <dbReference type="ARBA" id="ARBA00023136"/>
    </source>
</evidence>
<accession>A0ABM9AA20</accession>
<evidence type="ECO:0000256" key="5">
    <source>
        <dbReference type="ARBA" id="ARBA00049660"/>
    </source>
</evidence>
<reference evidence="9" key="1">
    <citation type="submission" date="2021-12" db="EMBL/GenBank/DDBJ databases">
        <authorList>
            <person name="Rodrigo-Torres L."/>
            <person name="Arahal R. D."/>
            <person name="Lucena T."/>
        </authorList>
    </citation>
    <scope>NUCLEOTIDE SEQUENCE</scope>
    <source>
        <strain evidence="9">CECT 8267</strain>
    </source>
</reference>
<feature type="transmembrane region" description="Helical" evidence="8">
    <location>
        <begin position="210"/>
        <end position="235"/>
    </location>
</feature>
<feature type="transmembrane region" description="Helical" evidence="8">
    <location>
        <begin position="182"/>
        <end position="203"/>
    </location>
</feature>
<evidence type="ECO:0000256" key="7">
    <source>
        <dbReference type="SAM" id="MobiDB-lite"/>
    </source>
</evidence>
<organism evidence="9 10">
    <name type="scientific">Sinobacterium norvegicum</name>
    <dbReference type="NCBI Taxonomy" id="1641715"/>
    <lineage>
        <taxon>Bacteria</taxon>
        <taxon>Pseudomonadati</taxon>
        <taxon>Pseudomonadota</taxon>
        <taxon>Gammaproteobacteria</taxon>
        <taxon>Cellvibrionales</taxon>
        <taxon>Spongiibacteraceae</taxon>
        <taxon>Sinobacterium</taxon>
    </lineage>
</organism>
<evidence type="ECO:0000256" key="8">
    <source>
        <dbReference type="SAM" id="Phobius"/>
    </source>
</evidence>
<feature type="region of interest" description="Disordered" evidence="7">
    <location>
        <begin position="303"/>
        <end position="323"/>
    </location>
</feature>
<evidence type="ECO:0000256" key="6">
    <source>
        <dbReference type="NCBIfam" id="TIGR04060"/>
    </source>
</evidence>
<dbReference type="PANTHER" id="PTHR30520:SF6">
    <property type="entry name" value="FORMATE_NITRATE FAMILY TRANSPORTER (EUROFUNG)"/>
    <property type="match status" value="1"/>
</dbReference>
<dbReference type="Pfam" id="PF01226">
    <property type="entry name" value="Form_Nir_trans"/>
    <property type="match status" value="1"/>
</dbReference>
<gene>
    <name evidence="9" type="primary">focA</name>
    <name evidence="9" type="ORF">SIN8267_00018</name>
</gene>
<evidence type="ECO:0000256" key="3">
    <source>
        <dbReference type="ARBA" id="ARBA00022989"/>
    </source>
</evidence>
<dbReference type="RefSeq" id="WP_237442648.1">
    <property type="nucleotide sequence ID" value="NZ_CAKLPX010000001.1"/>
</dbReference>
<evidence type="ECO:0000313" key="9">
    <source>
        <dbReference type="EMBL" id="CAH0989946.1"/>
    </source>
</evidence>
<comment type="caution">
    <text evidence="9">The sequence shown here is derived from an EMBL/GenBank/DDBJ whole genome shotgun (WGS) entry which is preliminary data.</text>
</comment>
<feature type="transmembrane region" description="Helical" evidence="8">
    <location>
        <begin position="93"/>
        <end position="113"/>
    </location>
</feature>
<feature type="transmembrane region" description="Helical" evidence="8">
    <location>
        <begin position="49"/>
        <end position="73"/>
    </location>
</feature>
<dbReference type="EMBL" id="CAKLPX010000001">
    <property type="protein sequence ID" value="CAH0989946.1"/>
    <property type="molecule type" value="Genomic_DNA"/>
</dbReference>
<keyword evidence="4 8" id="KW-0472">Membrane</keyword>
<dbReference type="InterPro" id="IPR000292">
    <property type="entry name" value="For/NO2_transpt"/>
</dbReference>
<dbReference type="NCBIfam" id="TIGR00790">
    <property type="entry name" value="fnt"/>
    <property type="match status" value="1"/>
</dbReference>
<dbReference type="PANTHER" id="PTHR30520">
    <property type="entry name" value="FORMATE TRANSPORTER-RELATED"/>
    <property type="match status" value="1"/>
</dbReference>